<keyword evidence="2" id="KW-1185">Reference proteome</keyword>
<evidence type="ECO:0000313" key="2">
    <source>
        <dbReference type="Proteomes" id="UP001164539"/>
    </source>
</evidence>
<dbReference type="EMBL" id="CM051403">
    <property type="protein sequence ID" value="KAJ4709501.1"/>
    <property type="molecule type" value="Genomic_DNA"/>
</dbReference>
<dbReference type="Proteomes" id="UP001164539">
    <property type="component" value="Chromosome 10"/>
</dbReference>
<accession>A0ACC1XEF0</accession>
<sequence>MFPAGVVFDPDDEELVFYYLMGKEVYGFSDEGGFRFIRVIKLYDCKPSMLSGLAAESGQDKMFFFTRLRKKYQNGRNVNRQAPGGFWKKTGPPSYVDGIYGPVATKTFTGLLQEGSHYIYSSEDSMAYEGVYASGE</sequence>
<gene>
    <name evidence="1" type="ORF">OWV82_019282</name>
</gene>
<name>A0ACC1XEF0_MELAZ</name>
<evidence type="ECO:0000313" key="1">
    <source>
        <dbReference type="EMBL" id="KAJ4709501.1"/>
    </source>
</evidence>
<organism evidence="1 2">
    <name type="scientific">Melia azedarach</name>
    <name type="common">Chinaberry tree</name>
    <dbReference type="NCBI Taxonomy" id="155640"/>
    <lineage>
        <taxon>Eukaryota</taxon>
        <taxon>Viridiplantae</taxon>
        <taxon>Streptophyta</taxon>
        <taxon>Embryophyta</taxon>
        <taxon>Tracheophyta</taxon>
        <taxon>Spermatophyta</taxon>
        <taxon>Magnoliopsida</taxon>
        <taxon>eudicotyledons</taxon>
        <taxon>Gunneridae</taxon>
        <taxon>Pentapetalae</taxon>
        <taxon>rosids</taxon>
        <taxon>malvids</taxon>
        <taxon>Sapindales</taxon>
        <taxon>Meliaceae</taxon>
        <taxon>Melia</taxon>
    </lineage>
</organism>
<proteinExistence type="predicted"/>
<comment type="caution">
    <text evidence="1">The sequence shown here is derived from an EMBL/GenBank/DDBJ whole genome shotgun (WGS) entry which is preliminary data.</text>
</comment>
<protein>
    <submittedName>
        <fullName evidence="1">NAC domain-containing protein</fullName>
    </submittedName>
</protein>
<reference evidence="1 2" key="1">
    <citation type="journal article" date="2023" name="Science">
        <title>Complex scaffold remodeling in plant triterpene biosynthesis.</title>
        <authorList>
            <person name="De La Pena R."/>
            <person name="Hodgson H."/>
            <person name="Liu J.C."/>
            <person name="Stephenson M.J."/>
            <person name="Martin A.C."/>
            <person name="Owen C."/>
            <person name="Harkess A."/>
            <person name="Leebens-Mack J."/>
            <person name="Jimenez L.E."/>
            <person name="Osbourn A."/>
            <person name="Sattely E.S."/>
        </authorList>
    </citation>
    <scope>NUCLEOTIDE SEQUENCE [LARGE SCALE GENOMIC DNA]</scope>
    <source>
        <strain evidence="2">cv. JPN11</strain>
        <tissue evidence="1">Leaf</tissue>
    </source>
</reference>